<evidence type="ECO:0000313" key="3">
    <source>
        <dbReference type="EMBL" id="WGK70340.1"/>
    </source>
</evidence>
<feature type="domain" description="ATPase RavA-like AAA lid" evidence="1">
    <location>
        <begin position="246"/>
        <end position="314"/>
    </location>
</feature>
<dbReference type="PANTHER" id="PTHR32204">
    <property type="entry name" value="ATPASE RAVA"/>
    <property type="match status" value="1"/>
</dbReference>
<reference evidence="3 4" key="1">
    <citation type="submission" date="2023-04" db="EMBL/GenBank/DDBJ databases">
        <title>Spirochaete genome identified in red abalone sample constitutes a novel genus.</title>
        <authorList>
            <person name="Sharma S.P."/>
            <person name="Purcell C.M."/>
            <person name="Hyde J.R."/>
            <person name="Severin A.J."/>
        </authorList>
    </citation>
    <scope>NUCLEOTIDE SEQUENCE [LARGE SCALE GENOMIC DNA]</scope>
    <source>
        <strain evidence="3 4">SP-2023</strain>
    </source>
</reference>
<dbReference type="EMBL" id="CP123443">
    <property type="protein sequence ID" value="WGK70340.1"/>
    <property type="molecule type" value="Genomic_DNA"/>
</dbReference>
<dbReference type="Gene3D" id="3.40.50.300">
    <property type="entry name" value="P-loop containing nucleotide triphosphate hydrolases"/>
    <property type="match status" value="1"/>
</dbReference>
<dbReference type="CDD" id="cd00009">
    <property type="entry name" value="AAA"/>
    <property type="match status" value="1"/>
</dbReference>
<keyword evidence="4" id="KW-1185">Reference proteome</keyword>
<sequence length="588" mass="67976">MSAKQKDNKQSIPQLFSQYCAELGNGLLEREEAVPIILLAALVGQNTFLLGEPGIAKSLLARRLQYLFRDGDSENSESVSYFEYLMNQFSEPDQLFGPLDLKELKEGTYSIKTEGYLPKAHIVFLDEIWKANPAIQNTLLSILNEKKFHNGSKTEDVPLKAFICASNELPAQTKEENQSLQALWDRITVRLELLPLQETEHFRQLLAASSTQPQCEISRPLSLQQLKQWRADIAEIPLGAVAESAILSMRQKLRDLNTGQEQPIFVSDRRWQQIALLVRGAAFANGHTEPDIIDASVMLHSIWESPQYHEQLREFWNEILKDNAYTIEEEMGNLEQSITDYYKQVKGHYAEEEHELVCGKDGFIPFETAIKYDNYHAFVAIHRNSWKQLQKNPKEFVSENHYKQNWWVPKMLLQDSTVWENDRNTQCTIDPNKTNWSKTVLTNVYNGSWTGPMKLKTRKIKDDGFDTQKFLESNKTGSAHTIIENNKVFESLKELHSEINVSIELYKESIENFQNRVTETYEKNYFLLLENVLFLRELAEKDLSSLAVLLLKIGRIRSVYQKAAEDTSRSVEKMYQVIQQNMHQENKP</sequence>
<evidence type="ECO:0000259" key="1">
    <source>
        <dbReference type="Pfam" id="PF17868"/>
    </source>
</evidence>
<dbReference type="SUPFAM" id="SSF52540">
    <property type="entry name" value="P-loop containing nucleoside triphosphate hydrolases"/>
    <property type="match status" value="1"/>
</dbReference>
<organism evidence="3 4">
    <name type="scientific">Candidatus Haliotispira prima</name>
    <dbReference type="NCBI Taxonomy" id="3034016"/>
    <lineage>
        <taxon>Bacteria</taxon>
        <taxon>Pseudomonadati</taxon>
        <taxon>Spirochaetota</taxon>
        <taxon>Spirochaetia</taxon>
        <taxon>Spirochaetales</taxon>
        <taxon>Spirochaetaceae</taxon>
        <taxon>Candidatus Haliotispira</taxon>
    </lineage>
</organism>
<dbReference type="Pfam" id="PF17868">
    <property type="entry name" value="AAA_lid_8"/>
    <property type="match status" value="1"/>
</dbReference>
<accession>A0ABY8MJY4</accession>
<dbReference type="InterPro" id="IPR041538">
    <property type="entry name" value="RavA-like_AAA_lid"/>
</dbReference>
<evidence type="ECO:0000313" key="4">
    <source>
        <dbReference type="Proteomes" id="UP001228690"/>
    </source>
</evidence>
<feature type="domain" description="MoxR" evidence="2">
    <location>
        <begin position="20"/>
        <end position="211"/>
    </location>
</feature>
<dbReference type="Proteomes" id="UP001228690">
    <property type="component" value="Chromosome"/>
</dbReference>
<dbReference type="RefSeq" id="WP_326928551.1">
    <property type="nucleotide sequence ID" value="NZ_CP123443.1"/>
</dbReference>
<name>A0ABY8MJY4_9SPIO</name>
<evidence type="ECO:0000259" key="2">
    <source>
        <dbReference type="Pfam" id="PF20030"/>
    </source>
</evidence>
<dbReference type="InterPro" id="IPR045427">
    <property type="entry name" value="MoxR"/>
</dbReference>
<protein>
    <submittedName>
        <fullName evidence="3">AAA family ATPase</fullName>
    </submittedName>
</protein>
<dbReference type="InterPro" id="IPR050513">
    <property type="entry name" value="RavA_ATPases"/>
</dbReference>
<dbReference type="Pfam" id="PF20030">
    <property type="entry name" value="bpMoxR"/>
    <property type="match status" value="1"/>
</dbReference>
<dbReference type="InterPro" id="IPR027417">
    <property type="entry name" value="P-loop_NTPase"/>
</dbReference>
<dbReference type="PANTHER" id="PTHR32204:SF0">
    <property type="entry name" value="ATPASE RAVA"/>
    <property type="match status" value="1"/>
</dbReference>
<gene>
    <name evidence="3" type="ORF">P0082_05625</name>
</gene>
<proteinExistence type="predicted"/>